<reference evidence="2" key="1">
    <citation type="journal article" date="2014" name="Nat. Commun.">
        <title>The rainbow trout genome provides novel insights into evolution after whole-genome duplication in vertebrates.</title>
        <authorList>
            <person name="Berthelot C."/>
            <person name="Brunet F."/>
            <person name="Chalopin D."/>
            <person name="Juanchich A."/>
            <person name="Bernard M."/>
            <person name="Noel B."/>
            <person name="Bento P."/>
            <person name="Da Silva C."/>
            <person name="Labadie K."/>
            <person name="Alberti A."/>
            <person name="Aury J.M."/>
            <person name="Louis A."/>
            <person name="Dehais P."/>
            <person name="Bardou P."/>
            <person name="Montfort J."/>
            <person name="Klopp C."/>
            <person name="Cabau C."/>
            <person name="Gaspin C."/>
            <person name="Thorgaard G.H."/>
            <person name="Boussaha M."/>
            <person name="Quillet E."/>
            <person name="Guyomard R."/>
            <person name="Galiana D."/>
            <person name="Bobe J."/>
            <person name="Volff J.N."/>
            <person name="Genet C."/>
            <person name="Wincker P."/>
            <person name="Jaillon O."/>
            <person name="Roest Crollius H."/>
            <person name="Guiguen Y."/>
        </authorList>
    </citation>
    <scope>NUCLEOTIDE SEQUENCE [LARGE SCALE GENOMIC DNA]</scope>
</reference>
<evidence type="ECO:0000313" key="3">
    <source>
        <dbReference type="Proteomes" id="UP000193380"/>
    </source>
</evidence>
<gene>
    <name evidence="2" type="ORF">GSONMT00050656001</name>
</gene>
<dbReference type="Proteomes" id="UP000193380">
    <property type="component" value="Unassembled WGS sequence"/>
</dbReference>
<dbReference type="STRING" id="8022.A0A060XQV5"/>
<name>A0A060XQV5_ONCMY</name>
<protein>
    <submittedName>
        <fullName evidence="2">Uncharacterized protein</fullName>
    </submittedName>
</protein>
<accession>A0A060XQV5</accession>
<organism evidence="2 3">
    <name type="scientific">Oncorhynchus mykiss</name>
    <name type="common">Rainbow trout</name>
    <name type="synonym">Salmo gairdneri</name>
    <dbReference type="NCBI Taxonomy" id="8022"/>
    <lineage>
        <taxon>Eukaryota</taxon>
        <taxon>Metazoa</taxon>
        <taxon>Chordata</taxon>
        <taxon>Craniata</taxon>
        <taxon>Vertebrata</taxon>
        <taxon>Euteleostomi</taxon>
        <taxon>Actinopterygii</taxon>
        <taxon>Neopterygii</taxon>
        <taxon>Teleostei</taxon>
        <taxon>Protacanthopterygii</taxon>
        <taxon>Salmoniformes</taxon>
        <taxon>Salmonidae</taxon>
        <taxon>Salmoninae</taxon>
        <taxon>Oncorhynchus</taxon>
    </lineage>
</organism>
<sequence length="91" mass="10468">MFNLILGLEYDLRRSERSHVTGHDDIALDATVLKVCTQEYPNSDYKNNLLKERDMSKGCNKEMDGSCGYETERSDMPLAAPEQTHTTRKRK</sequence>
<proteinExistence type="predicted"/>
<dbReference type="AlphaFoldDB" id="A0A060XQV5"/>
<dbReference type="PaxDb" id="8022-A0A060XQV5"/>
<evidence type="ECO:0000313" key="2">
    <source>
        <dbReference type="EMBL" id="CDQ79265.1"/>
    </source>
</evidence>
<evidence type="ECO:0000256" key="1">
    <source>
        <dbReference type="SAM" id="MobiDB-lite"/>
    </source>
</evidence>
<reference evidence="2" key="2">
    <citation type="submission" date="2014-03" db="EMBL/GenBank/DDBJ databases">
        <authorList>
            <person name="Genoscope - CEA"/>
        </authorList>
    </citation>
    <scope>NUCLEOTIDE SEQUENCE</scope>
</reference>
<feature type="region of interest" description="Disordered" evidence="1">
    <location>
        <begin position="57"/>
        <end position="91"/>
    </location>
</feature>
<dbReference type="EMBL" id="FR905431">
    <property type="protein sequence ID" value="CDQ79265.1"/>
    <property type="molecule type" value="Genomic_DNA"/>
</dbReference>
<feature type="compositionally biased region" description="Basic and acidic residues" evidence="1">
    <location>
        <begin position="57"/>
        <end position="75"/>
    </location>
</feature>